<protein>
    <submittedName>
        <fullName evidence="3 4">Uncharacterized protein</fullName>
    </submittedName>
</protein>
<dbReference type="EnsemblMetazoa" id="HelroT180033">
    <property type="protein sequence ID" value="HelroP180033"/>
    <property type="gene ID" value="HelroG180033"/>
</dbReference>
<feature type="chain" id="PRO_5010980666" evidence="2">
    <location>
        <begin position="18"/>
        <end position="310"/>
    </location>
</feature>
<keyword evidence="1" id="KW-0472">Membrane</keyword>
<gene>
    <name evidence="4" type="primary">20207533</name>
    <name evidence="3" type="ORF">HELRODRAFT_180033</name>
</gene>
<evidence type="ECO:0000313" key="5">
    <source>
        <dbReference type="Proteomes" id="UP000015101"/>
    </source>
</evidence>
<organism evidence="4 5">
    <name type="scientific">Helobdella robusta</name>
    <name type="common">Californian leech</name>
    <dbReference type="NCBI Taxonomy" id="6412"/>
    <lineage>
        <taxon>Eukaryota</taxon>
        <taxon>Metazoa</taxon>
        <taxon>Spiralia</taxon>
        <taxon>Lophotrochozoa</taxon>
        <taxon>Annelida</taxon>
        <taxon>Clitellata</taxon>
        <taxon>Hirudinea</taxon>
        <taxon>Rhynchobdellida</taxon>
        <taxon>Glossiphoniidae</taxon>
        <taxon>Helobdella</taxon>
    </lineage>
</organism>
<reference evidence="5" key="1">
    <citation type="submission" date="2012-12" db="EMBL/GenBank/DDBJ databases">
        <authorList>
            <person name="Hellsten U."/>
            <person name="Grimwood J."/>
            <person name="Chapman J.A."/>
            <person name="Shapiro H."/>
            <person name="Aerts A."/>
            <person name="Otillar R.P."/>
            <person name="Terry A.Y."/>
            <person name="Boore J.L."/>
            <person name="Simakov O."/>
            <person name="Marletaz F."/>
            <person name="Cho S.-J."/>
            <person name="Edsinger-Gonzales E."/>
            <person name="Havlak P."/>
            <person name="Kuo D.-H."/>
            <person name="Larsson T."/>
            <person name="Lv J."/>
            <person name="Arendt D."/>
            <person name="Savage R."/>
            <person name="Osoegawa K."/>
            <person name="de Jong P."/>
            <person name="Lindberg D.R."/>
            <person name="Seaver E.C."/>
            <person name="Weisblat D.A."/>
            <person name="Putnam N.H."/>
            <person name="Grigoriev I.V."/>
            <person name="Rokhsar D.S."/>
        </authorList>
    </citation>
    <scope>NUCLEOTIDE SEQUENCE</scope>
</reference>
<evidence type="ECO:0000256" key="2">
    <source>
        <dbReference type="SAM" id="SignalP"/>
    </source>
</evidence>
<keyword evidence="5" id="KW-1185">Reference proteome</keyword>
<keyword evidence="2" id="KW-0732">Signal</keyword>
<dbReference type="EMBL" id="KB097558">
    <property type="protein sequence ID" value="ESN94926.1"/>
    <property type="molecule type" value="Genomic_DNA"/>
</dbReference>
<evidence type="ECO:0000313" key="4">
    <source>
        <dbReference type="EnsemblMetazoa" id="HelroP180033"/>
    </source>
</evidence>
<dbReference type="GeneID" id="20207533"/>
<dbReference type="InParanoid" id="T1FFD4"/>
<evidence type="ECO:0000256" key="1">
    <source>
        <dbReference type="SAM" id="Phobius"/>
    </source>
</evidence>
<reference evidence="3 5" key="2">
    <citation type="journal article" date="2013" name="Nature">
        <title>Insights into bilaterian evolution from three spiralian genomes.</title>
        <authorList>
            <person name="Simakov O."/>
            <person name="Marletaz F."/>
            <person name="Cho S.J."/>
            <person name="Edsinger-Gonzales E."/>
            <person name="Havlak P."/>
            <person name="Hellsten U."/>
            <person name="Kuo D.H."/>
            <person name="Larsson T."/>
            <person name="Lv J."/>
            <person name="Arendt D."/>
            <person name="Savage R."/>
            <person name="Osoegawa K."/>
            <person name="de Jong P."/>
            <person name="Grimwood J."/>
            <person name="Chapman J.A."/>
            <person name="Shapiro H."/>
            <person name="Aerts A."/>
            <person name="Otillar R.P."/>
            <person name="Terry A.Y."/>
            <person name="Boore J.L."/>
            <person name="Grigoriev I.V."/>
            <person name="Lindberg D.R."/>
            <person name="Seaver E.C."/>
            <person name="Weisblat D.A."/>
            <person name="Putnam N.H."/>
            <person name="Rokhsar D.S."/>
        </authorList>
    </citation>
    <scope>NUCLEOTIDE SEQUENCE</scope>
</reference>
<dbReference type="AlphaFoldDB" id="T1FFD4"/>
<dbReference type="KEGG" id="hro:HELRODRAFT_180033"/>
<sequence>MKAFVFIFCVKCILVSSGNVRNIYLELAQPLILFDNFEGSVRFESSPSNLFKGDLVENGTLNRMMQSCGCQSKFLQIYKKIMLNLALSLQKFSLWGISAPKLSCLLLRLLNDNLRKGGIKNGVQKIALEFSSFTSTLPYLKIENQNGTSTVSNMDCMESPPSCQPLDAGTLECWKGLPPPSTCVYVIQTNECSTLEAHMGIDEAEDNVSGKLSCALTDVSNDQRFKTTRIETATEEVKAMKSDSNTEAVFTSTGAIAVTMSIILLSSLTAIVGGLIVSCKYEKDLQERIQMDAMEGLPMTSDEQKYDSIS</sequence>
<reference evidence="4" key="3">
    <citation type="submission" date="2015-06" db="UniProtKB">
        <authorList>
            <consortium name="EnsemblMetazoa"/>
        </authorList>
    </citation>
    <scope>IDENTIFICATION</scope>
</reference>
<dbReference type="RefSeq" id="XP_009027046.1">
    <property type="nucleotide sequence ID" value="XM_009028798.1"/>
</dbReference>
<accession>T1FFD4</accession>
<name>T1FFD4_HELRO</name>
<dbReference type="EMBL" id="AMQM01007073">
    <property type="status" value="NOT_ANNOTATED_CDS"/>
    <property type="molecule type" value="Genomic_DNA"/>
</dbReference>
<dbReference type="CTD" id="20207533"/>
<keyword evidence="1" id="KW-0812">Transmembrane</keyword>
<dbReference type="HOGENOM" id="CLU_897979_0_0_1"/>
<feature type="signal peptide" evidence="2">
    <location>
        <begin position="1"/>
        <end position="17"/>
    </location>
</feature>
<feature type="transmembrane region" description="Helical" evidence="1">
    <location>
        <begin position="254"/>
        <end position="278"/>
    </location>
</feature>
<keyword evidence="1" id="KW-1133">Transmembrane helix</keyword>
<proteinExistence type="predicted"/>
<dbReference type="Proteomes" id="UP000015101">
    <property type="component" value="Unassembled WGS sequence"/>
</dbReference>
<evidence type="ECO:0000313" key="3">
    <source>
        <dbReference type="EMBL" id="ESN94926.1"/>
    </source>
</evidence>